<evidence type="ECO:0000256" key="2">
    <source>
        <dbReference type="ARBA" id="ARBA00022741"/>
    </source>
</evidence>
<dbReference type="PROSITE" id="PS50893">
    <property type="entry name" value="ABC_TRANSPORTER_2"/>
    <property type="match status" value="1"/>
</dbReference>
<dbReference type="RefSeq" id="WP_102525028.1">
    <property type="nucleotide sequence ID" value="NZ_LT960612.1"/>
</dbReference>
<dbReference type="InterPro" id="IPR003593">
    <property type="entry name" value="AAA+_ATPase"/>
</dbReference>
<evidence type="ECO:0000256" key="3">
    <source>
        <dbReference type="ARBA" id="ARBA00022840"/>
    </source>
</evidence>
<keyword evidence="3 6" id="KW-0067">ATP-binding</keyword>
<keyword evidence="6" id="KW-0449">Lipoprotein</keyword>
<dbReference type="GO" id="GO:0005886">
    <property type="term" value="C:plasma membrane"/>
    <property type="evidence" value="ECO:0007669"/>
    <property type="project" value="TreeGrafter"/>
</dbReference>
<evidence type="ECO:0000256" key="1">
    <source>
        <dbReference type="ARBA" id="ARBA00022448"/>
    </source>
</evidence>
<dbReference type="OrthoDB" id="9801477at2"/>
<name>A0A2N8ZLV8_9VIBR</name>
<reference evidence="6 7" key="1">
    <citation type="submission" date="2017-10" db="EMBL/GenBank/DDBJ databases">
        <authorList>
            <person name="Banno H."/>
            <person name="Chua N.-H."/>
        </authorList>
    </citation>
    <scope>NUCLEOTIDE SEQUENCE [LARGE SCALE GENOMIC DNA]</scope>
    <source>
        <strain evidence="6">Vibrio tapetis CECT4600</strain>
    </source>
</reference>
<sequence>MLRFSQIEKQYQLGQLSVHALKSVDGCIQKGEMVALCGPSGSGKSTLLNVLGLLDMQYQGEVLLNGEPLPKDKYQAAKIRRQQLGFIFQRFNLMPVMTALENVSYPLHLNGVSLKEQKKRSSDMLERVGLKDFLHHRPDNLSGGQQQRVAIARALVNTPSLVIADEPTASLDSQTASQVIEIMKSLGREFNTTFVVATHDPRMAKHCDRAIQLLDGEINKESLKWVS</sequence>
<accession>A0A2N8ZLV8</accession>
<evidence type="ECO:0000256" key="4">
    <source>
        <dbReference type="ARBA" id="ARBA00038388"/>
    </source>
</evidence>
<keyword evidence="1" id="KW-0813">Transport</keyword>
<dbReference type="InterPro" id="IPR027417">
    <property type="entry name" value="P-loop_NTPase"/>
</dbReference>
<comment type="similarity">
    <text evidence="4">Belongs to the ABC transporter superfamily. Macrolide exporter (TC 3.A.1.122) family.</text>
</comment>
<dbReference type="InterPro" id="IPR017911">
    <property type="entry name" value="MacB-like_ATP-bd"/>
</dbReference>
<dbReference type="FunFam" id="3.40.50.300:FF:000032">
    <property type="entry name" value="Export ABC transporter ATP-binding protein"/>
    <property type="match status" value="1"/>
</dbReference>
<dbReference type="EMBL" id="LT960612">
    <property type="protein sequence ID" value="SON52888.1"/>
    <property type="molecule type" value="Genomic_DNA"/>
</dbReference>
<evidence type="ECO:0000259" key="5">
    <source>
        <dbReference type="PROSITE" id="PS50893"/>
    </source>
</evidence>
<dbReference type="GO" id="GO:0005524">
    <property type="term" value="F:ATP binding"/>
    <property type="evidence" value="ECO:0007669"/>
    <property type="project" value="UniProtKB-KW"/>
</dbReference>
<dbReference type="CDD" id="cd03255">
    <property type="entry name" value="ABC_MJ0796_LolCDE_FtsE"/>
    <property type="match status" value="1"/>
</dbReference>
<evidence type="ECO:0000313" key="6">
    <source>
        <dbReference type="EMBL" id="SON52888.1"/>
    </source>
</evidence>
<dbReference type="SMART" id="SM00382">
    <property type="entry name" value="AAA"/>
    <property type="match status" value="1"/>
</dbReference>
<dbReference type="Proteomes" id="UP000235828">
    <property type="component" value="Chromosome B"/>
</dbReference>
<dbReference type="GO" id="GO:0089705">
    <property type="term" value="P:protein localization to outer membrane"/>
    <property type="evidence" value="ECO:0007669"/>
    <property type="project" value="TreeGrafter"/>
</dbReference>
<gene>
    <name evidence="6" type="primary">lolD</name>
    <name evidence="6" type="ORF">VTAP4600_B1277</name>
</gene>
<dbReference type="PANTHER" id="PTHR24220:SF689">
    <property type="entry name" value="LIPOPROTEIN-RELEASING SYSTEM ATP-BINDING PROTEIN LOLD"/>
    <property type="match status" value="1"/>
</dbReference>
<dbReference type="PROSITE" id="PS00211">
    <property type="entry name" value="ABC_TRANSPORTER_1"/>
    <property type="match status" value="1"/>
</dbReference>
<dbReference type="AlphaFoldDB" id="A0A2N8ZLV8"/>
<organism evidence="6 7">
    <name type="scientific">Vibrio tapetis subsp. tapetis</name>
    <dbReference type="NCBI Taxonomy" id="1671868"/>
    <lineage>
        <taxon>Bacteria</taxon>
        <taxon>Pseudomonadati</taxon>
        <taxon>Pseudomonadota</taxon>
        <taxon>Gammaproteobacteria</taxon>
        <taxon>Vibrionales</taxon>
        <taxon>Vibrionaceae</taxon>
        <taxon>Vibrio</taxon>
    </lineage>
</organism>
<dbReference type="GO" id="GO:0016887">
    <property type="term" value="F:ATP hydrolysis activity"/>
    <property type="evidence" value="ECO:0007669"/>
    <property type="project" value="InterPro"/>
</dbReference>
<evidence type="ECO:0000313" key="7">
    <source>
        <dbReference type="Proteomes" id="UP000235828"/>
    </source>
</evidence>
<keyword evidence="7" id="KW-1185">Reference proteome</keyword>
<proteinExistence type="inferred from homology"/>
<dbReference type="Pfam" id="PF00005">
    <property type="entry name" value="ABC_tran"/>
    <property type="match status" value="1"/>
</dbReference>
<dbReference type="GO" id="GO:0044874">
    <property type="term" value="P:lipoprotein localization to outer membrane"/>
    <property type="evidence" value="ECO:0007669"/>
    <property type="project" value="TreeGrafter"/>
</dbReference>
<dbReference type="Gene3D" id="3.40.50.300">
    <property type="entry name" value="P-loop containing nucleotide triphosphate hydrolases"/>
    <property type="match status" value="1"/>
</dbReference>
<dbReference type="InterPro" id="IPR015854">
    <property type="entry name" value="ABC_transpr_LolD-like"/>
</dbReference>
<dbReference type="InterPro" id="IPR017871">
    <property type="entry name" value="ABC_transporter-like_CS"/>
</dbReference>
<keyword evidence="2" id="KW-0547">Nucleotide-binding</keyword>
<dbReference type="GO" id="GO:1902495">
    <property type="term" value="C:transmembrane transporter complex"/>
    <property type="evidence" value="ECO:0007669"/>
    <property type="project" value="UniProtKB-ARBA"/>
</dbReference>
<dbReference type="GO" id="GO:0022857">
    <property type="term" value="F:transmembrane transporter activity"/>
    <property type="evidence" value="ECO:0007669"/>
    <property type="project" value="TreeGrafter"/>
</dbReference>
<dbReference type="PANTHER" id="PTHR24220">
    <property type="entry name" value="IMPORT ATP-BINDING PROTEIN"/>
    <property type="match status" value="1"/>
</dbReference>
<dbReference type="SUPFAM" id="SSF52540">
    <property type="entry name" value="P-loop containing nucleoside triphosphate hydrolases"/>
    <property type="match status" value="1"/>
</dbReference>
<dbReference type="KEGG" id="vta:B1277"/>
<dbReference type="InterPro" id="IPR003439">
    <property type="entry name" value="ABC_transporter-like_ATP-bd"/>
</dbReference>
<protein>
    <submittedName>
        <fullName evidence="6">Outer membrane-specific lipoprotein transporter subunit ATP-binding component of ABC superfamily</fullName>
    </submittedName>
</protein>
<feature type="domain" description="ABC transporter" evidence="5">
    <location>
        <begin position="2"/>
        <end position="226"/>
    </location>
</feature>